<keyword evidence="3 11" id="KW-1134">Transmembrane beta strand</keyword>
<gene>
    <name evidence="11" type="primary">btuB</name>
    <name evidence="17" type="ORF">PG915_00060</name>
</gene>
<dbReference type="EMBL" id="CP115920">
    <property type="protein sequence ID" value="XCD16047.1"/>
    <property type="molecule type" value="Genomic_DNA"/>
</dbReference>
<keyword evidence="5 11" id="KW-0732">Signal</keyword>
<feature type="short sequence motif" description="TonB C-terminal box" evidence="14">
    <location>
        <begin position="601"/>
        <end position="618"/>
    </location>
</feature>
<evidence type="ECO:0000256" key="12">
    <source>
        <dbReference type="PROSITE-ProRule" id="PRU01360"/>
    </source>
</evidence>
<dbReference type="PANTHER" id="PTHR30069:SF53">
    <property type="entry name" value="COLICIN I RECEPTOR-RELATED"/>
    <property type="match status" value="1"/>
</dbReference>
<comment type="caution">
    <text evidence="11">Lacks conserved residue(s) required for the propagation of feature annotation.</text>
</comment>
<evidence type="ECO:0000256" key="14">
    <source>
        <dbReference type="PROSITE-ProRule" id="PRU10144"/>
    </source>
</evidence>
<dbReference type="InterPro" id="IPR010101">
    <property type="entry name" value="B12_transptr_BtuB"/>
</dbReference>
<dbReference type="InterPro" id="IPR012910">
    <property type="entry name" value="Plug_dom"/>
</dbReference>
<dbReference type="GO" id="GO:0015420">
    <property type="term" value="F:ABC-type vitamin B12 transporter activity"/>
    <property type="evidence" value="ECO:0007669"/>
    <property type="project" value="InterPro"/>
</dbReference>
<dbReference type="InterPro" id="IPR037066">
    <property type="entry name" value="Plug_dom_sf"/>
</dbReference>
<keyword evidence="9 11" id="KW-0472">Membrane</keyword>
<organism evidence="17">
    <name type="scientific">Vibrio chaetopteri</name>
    <dbReference type="NCBI Taxonomy" id="3016528"/>
    <lineage>
        <taxon>Bacteria</taxon>
        <taxon>Pseudomonadati</taxon>
        <taxon>Pseudomonadota</taxon>
        <taxon>Gammaproteobacteria</taxon>
        <taxon>Vibrionales</taxon>
        <taxon>Vibrionaceae</taxon>
        <taxon>Vibrio</taxon>
    </lineage>
</organism>
<dbReference type="GO" id="GO:0006811">
    <property type="term" value="P:monoatomic ion transport"/>
    <property type="evidence" value="ECO:0007669"/>
    <property type="project" value="UniProtKB-KW"/>
</dbReference>
<dbReference type="PROSITE" id="PS01156">
    <property type="entry name" value="TONB_DEPENDENT_REC_2"/>
    <property type="match status" value="1"/>
</dbReference>
<dbReference type="Pfam" id="PF07715">
    <property type="entry name" value="Plug"/>
    <property type="match status" value="1"/>
</dbReference>
<keyword evidence="6 11" id="KW-0406">Ion transport</keyword>
<evidence type="ECO:0000259" key="16">
    <source>
        <dbReference type="Pfam" id="PF07715"/>
    </source>
</evidence>
<dbReference type="RefSeq" id="WP_353497370.1">
    <property type="nucleotide sequence ID" value="NZ_CP115920.1"/>
</dbReference>
<dbReference type="Gene3D" id="2.170.130.10">
    <property type="entry name" value="TonB-dependent receptor, plug domain"/>
    <property type="match status" value="1"/>
</dbReference>
<evidence type="ECO:0000256" key="2">
    <source>
        <dbReference type="ARBA" id="ARBA00022448"/>
    </source>
</evidence>
<keyword evidence="4 11" id="KW-0812">Transmembrane</keyword>
<evidence type="ECO:0000256" key="4">
    <source>
        <dbReference type="ARBA" id="ARBA00022692"/>
    </source>
</evidence>
<protein>
    <recommendedName>
        <fullName evidence="11">Vitamin B12 transporter BtuB</fullName>
    </recommendedName>
    <alternativeName>
        <fullName evidence="11">Cobalamin receptor</fullName>
    </alternativeName>
    <alternativeName>
        <fullName evidence="11">Outer membrane cobalamin translocator</fullName>
    </alternativeName>
</protein>
<proteinExistence type="inferred from homology"/>
<dbReference type="AlphaFoldDB" id="A0AAU8BJ54"/>
<comment type="subcellular location">
    <subcellularLocation>
        <location evidence="1 11 12">Cell outer membrane</location>
        <topology evidence="1 11 12">Multi-pass membrane protein</topology>
    </subcellularLocation>
</comment>
<dbReference type="PROSITE" id="PS52016">
    <property type="entry name" value="TONB_DEPENDENT_REC_3"/>
    <property type="match status" value="1"/>
</dbReference>
<evidence type="ECO:0000259" key="15">
    <source>
        <dbReference type="Pfam" id="PF00593"/>
    </source>
</evidence>
<accession>A0AAU8BJ54</accession>
<keyword evidence="7 11" id="KW-0798">TonB box</keyword>
<dbReference type="SUPFAM" id="SSF56935">
    <property type="entry name" value="Porins"/>
    <property type="match status" value="1"/>
</dbReference>
<dbReference type="InterPro" id="IPR039426">
    <property type="entry name" value="TonB-dep_rcpt-like"/>
</dbReference>
<feature type="chain" id="PRO_5043062218" description="Vitamin B12 transporter BtuB" evidence="11">
    <location>
        <begin position="24"/>
        <end position="618"/>
    </location>
</feature>
<name>A0AAU8BJ54_9VIBR</name>
<evidence type="ECO:0000256" key="10">
    <source>
        <dbReference type="ARBA" id="ARBA00023237"/>
    </source>
</evidence>
<evidence type="ECO:0000256" key="1">
    <source>
        <dbReference type="ARBA" id="ARBA00004571"/>
    </source>
</evidence>
<dbReference type="InterPro" id="IPR010916">
    <property type="entry name" value="TonB_box_CS"/>
</dbReference>
<feature type="short sequence motif" description="TonB box" evidence="13">
    <location>
        <begin position="38"/>
        <end position="44"/>
    </location>
</feature>
<sequence precursor="true">MNKSCLAIAVTASLSSYASFSLAEVTSSSNQSKSADETMVVTANRVEQSKASVLAPTTVVTREDIEKIKANSVLDVLRTVPGIEINSSGGNAQETSIYIRGTLTKHALVILDGVRLNSATNGGASIGLIPAYAIERVEVVRGPRAAVYGSDAIGGVISITTATKTRNHQARLGYGSHDTKQLGWRSSGQISESTSGGITLQAERSDGFNVYQMAPESDKHGYDSKVVIGNLAHSINDNWTLKLNGMSSASDVEYANAFDGTKQESESTNYSLAGTALYHREQFNSELQVSTSYNQGRDGDAAGKNAKSELTTSRNSILWFNSYSGFDYLTLNAGLDYYLEKANRGGSNTTDYGKTTKDNKAAFASALFEYNKASLEASARHDDDSAFGGHTTWNLGAGYFVLDTIQLVASSGTAFKAPTFNDLYWPNAGNESLKPETSMSSEIGVRGYQSWMTWEITAYKSDIKDLINWAPNDSGNYVPSNVDEASVEGIELQGQFATWGVQHQLSADFKNPVNEKDGSQLIRRAKQNFKLVSTYQLNDLELALIANYVGERKDKVGGTLDAYTTVDIGAGYKVTEALAVSVKVNNLLDEEIYTALGSGTNYYKADGRNVFATVDYKF</sequence>
<evidence type="ECO:0000256" key="6">
    <source>
        <dbReference type="ARBA" id="ARBA00023065"/>
    </source>
</evidence>
<keyword evidence="10 11" id="KW-0998">Cell outer membrane</keyword>
<evidence type="ECO:0000256" key="5">
    <source>
        <dbReference type="ARBA" id="ARBA00022729"/>
    </source>
</evidence>
<dbReference type="PROSITE" id="PS00430">
    <property type="entry name" value="TONB_DEPENDENT_REC_1"/>
    <property type="match status" value="1"/>
</dbReference>
<dbReference type="GO" id="GO:0015288">
    <property type="term" value="F:porin activity"/>
    <property type="evidence" value="ECO:0007669"/>
    <property type="project" value="UniProtKB-KW"/>
</dbReference>
<evidence type="ECO:0000256" key="3">
    <source>
        <dbReference type="ARBA" id="ARBA00022452"/>
    </source>
</evidence>
<feature type="domain" description="TonB-dependent receptor plug" evidence="16">
    <location>
        <begin position="50"/>
        <end position="156"/>
    </location>
</feature>
<dbReference type="InterPro" id="IPR000531">
    <property type="entry name" value="Beta-barrel_TonB"/>
</dbReference>
<dbReference type="GO" id="GO:0046930">
    <property type="term" value="C:pore complex"/>
    <property type="evidence" value="ECO:0007669"/>
    <property type="project" value="UniProtKB-KW"/>
</dbReference>
<keyword evidence="8 11" id="KW-0626">Porin</keyword>
<dbReference type="PANTHER" id="PTHR30069">
    <property type="entry name" value="TONB-DEPENDENT OUTER MEMBRANE RECEPTOR"/>
    <property type="match status" value="1"/>
</dbReference>
<dbReference type="InterPro" id="IPR036942">
    <property type="entry name" value="Beta-barrel_TonB_sf"/>
</dbReference>
<comment type="function">
    <text evidence="11">Involved in the active translocation of vitamin B12 (cyanocobalamin) across the outer membrane to the periplasmic space. It derives its energy for transport by interacting with the trans-periplasmic membrane protein TonB.</text>
</comment>
<dbReference type="KEGG" id="vck:PG915_00060"/>
<feature type="short sequence motif" description="TonB box" evidence="11">
    <location>
        <begin position="37"/>
        <end position="44"/>
    </location>
</feature>
<evidence type="ECO:0000256" key="11">
    <source>
        <dbReference type="HAMAP-Rule" id="MF_01531"/>
    </source>
</evidence>
<dbReference type="CDD" id="cd01347">
    <property type="entry name" value="ligand_gated_channel"/>
    <property type="match status" value="1"/>
</dbReference>
<dbReference type="Gene3D" id="2.40.170.20">
    <property type="entry name" value="TonB-dependent receptor, beta-barrel domain"/>
    <property type="match status" value="1"/>
</dbReference>
<evidence type="ECO:0000256" key="7">
    <source>
        <dbReference type="ARBA" id="ARBA00023077"/>
    </source>
</evidence>
<dbReference type="GO" id="GO:0009279">
    <property type="term" value="C:cell outer membrane"/>
    <property type="evidence" value="ECO:0007669"/>
    <property type="project" value="UniProtKB-SubCell"/>
</dbReference>
<feature type="signal peptide" evidence="11">
    <location>
        <begin position="1"/>
        <end position="23"/>
    </location>
</feature>
<keyword evidence="17" id="KW-0675">Receptor</keyword>
<dbReference type="Pfam" id="PF00593">
    <property type="entry name" value="TonB_dep_Rec_b-barrel"/>
    <property type="match status" value="1"/>
</dbReference>
<evidence type="ECO:0000256" key="8">
    <source>
        <dbReference type="ARBA" id="ARBA00023114"/>
    </source>
</evidence>
<evidence type="ECO:0000256" key="13">
    <source>
        <dbReference type="PROSITE-ProRule" id="PRU10143"/>
    </source>
</evidence>
<evidence type="ECO:0000256" key="9">
    <source>
        <dbReference type="ARBA" id="ARBA00023136"/>
    </source>
</evidence>
<comment type="similarity">
    <text evidence="11">Belongs to the TonB-dependent receptor family. BtuB (TC 1.B.14.3.1) subfamily.</text>
</comment>
<reference evidence="17" key="1">
    <citation type="submission" date="2023-01" db="EMBL/GenBank/DDBJ databases">
        <title>Vibrio sp. CB1-14 genome sequencing.</title>
        <authorList>
            <person name="Otstavnykh N."/>
            <person name="Isaeva M."/>
            <person name="Meleshko D."/>
        </authorList>
    </citation>
    <scope>NUCLEOTIDE SEQUENCE</scope>
    <source>
        <strain evidence="17">CB1-14</strain>
    </source>
</reference>
<evidence type="ECO:0000313" key="17">
    <source>
        <dbReference type="EMBL" id="XCD16047.1"/>
    </source>
</evidence>
<feature type="domain" description="TonB-dependent receptor-like beta-barrel" evidence="15">
    <location>
        <begin position="185"/>
        <end position="587"/>
    </location>
</feature>
<dbReference type="HAMAP" id="MF_01531">
    <property type="entry name" value="BtuB"/>
    <property type="match status" value="1"/>
</dbReference>
<keyword evidence="2 11" id="KW-0813">Transport</keyword>
<dbReference type="InterPro" id="IPR010917">
    <property type="entry name" value="TonB_rcpt_CS"/>
</dbReference>